<gene>
    <name evidence="1" type="ORF">Azoinq_07475</name>
</gene>
<reference evidence="1" key="1">
    <citation type="submission" date="2020-11" db="EMBL/GenBank/DDBJ databases">
        <title>Azospira inquinata sp. nov.</title>
        <authorList>
            <person name="Moe W.M."/>
            <person name="Mikes M.C."/>
        </authorList>
    </citation>
    <scope>NUCLEOTIDE SEQUENCE</scope>
    <source>
        <strain evidence="1">Azo-3</strain>
    </source>
</reference>
<dbReference type="EMBL" id="CP064782">
    <property type="protein sequence ID" value="QWT47723.1"/>
    <property type="molecule type" value="Genomic_DNA"/>
</dbReference>
<dbReference type="Proteomes" id="UP000683428">
    <property type="component" value="Chromosome"/>
</dbReference>
<dbReference type="RefSeq" id="WP_216130415.1">
    <property type="nucleotide sequence ID" value="NZ_CP064782.1"/>
</dbReference>
<sequence length="72" mass="7604">MMIILDMASGERETVARKAPGMGGTASLAAVEALPMALPRLAEHGVEDGNARQEARTAAAKAMARQRWLLAD</sequence>
<dbReference type="KEGG" id="aiq:Azoinq_07475"/>
<proteinExistence type="predicted"/>
<keyword evidence="2" id="KW-1185">Reference proteome</keyword>
<organism evidence="1 2">
    <name type="scientific">Azospira inquinata</name>
    <dbReference type="NCBI Taxonomy" id="2785627"/>
    <lineage>
        <taxon>Bacteria</taxon>
        <taxon>Pseudomonadati</taxon>
        <taxon>Pseudomonadota</taxon>
        <taxon>Betaproteobacteria</taxon>
        <taxon>Rhodocyclales</taxon>
        <taxon>Rhodocyclaceae</taxon>
        <taxon>Azospira</taxon>
    </lineage>
</organism>
<protein>
    <submittedName>
        <fullName evidence="1">Uncharacterized protein</fullName>
    </submittedName>
</protein>
<evidence type="ECO:0000313" key="2">
    <source>
        <dbReference type="Proteomes" id="UP000683428"/>
    </source>
</evidence>
<accession>A0A975SK43</accession>
<evidence type="ECO:0000313" key="1">
    <source>
        <dbReference type="EMBL" id="QWT47723.1"/>
    </source>
</evidence>
<dbReference type="AlphaFoldDB" id="A0A975SK43"/>
<name>A0A975SK43_9RHOO</name>